<evidence type="ECO:0000313" key="1">
    <source>
        <dbReference type="Proteomes" id="UP000504637"/>
    </source>
</evidence>
<reference evidence="2" key="1">
    <citation type="submission" date="2020-01" db="EMBL/GenBank/DDBJ databases">
        <authorList>
            <consortium name="DOE Joint Genome Institute"/>
            <person name="Haridas S."/>
            <person name="Albert R."/>
            <person name="Binder M."/>
            <person name="Bloem J."/>
            <person name="Labutti K."/>
            <person name="Salamov A."/>
            <person name="Andreopoulos B."/>
            <person name="Baker S.E."/>
            <person name="Barry K."/>
            <person name="Bills G."/>
            <person name="Bluhm B.H."/>
            <person name="Cannon C."/>
            <person name="Castanera R."/>
            <person name="Culley D.E."/>
            <person name="Daum C."/>
            <person name="Ezra D."/>
            <person name="Gonzalez J.B."/>
            <person name="Henrissat B."/>
            <person name="Kuo A."/>
            <person name="Liang C."/>
            <person name="Lipzen A."/>
            <person name="Lutzoni F."/>
            <person name="Magnuson J."/>
            <person name="Mondo S."/>
            <person name="Nolan M."/>
            <person name="Ohm R."/>
            <person name="Pangilinan J."/>
            <person name="Park H.-J."/>
            <person name="Ramirez L."/>
            <person name="Alfaro M."/>
            <person name="Sun H."/>
            <person name="Tritt A."/>
            <person name="Yoshinaga Y."/>
            <person name="Zwiers L.-H."/>
            <person name="Turgeon B.G."/>
            <person name="Goodwin S.B."/>
            <person name="Spatafora J.W."/>
            <person name="Crous P.W."/>
            <person name="Grigoriev I.V."/>
        </authorList>
    </citation>
    <scope>NUCLEOTIDE SEQUENCE</scope>
    <source>
        <strain evidence="2">CBS 342.82</strain>
    </source>
</reference>
<keyword evidence="1" id="KW-1185">Reference proteome</keyword>
<protein>
    <submittedName>
        <fullName evidence="2">Uncharacterized protein</fullName>
    </submittedName>
</protein>
<evidence type="ECO:0000313" key="2">
    <source>
        <dbReference type="RefSeq" id="XP_033458309.1"/>
    </source>
</evidence>
<sequence>MNWPNFGGPLARARTRNHSASFDGCALPQHSPQHHHLPTWRDDGQQDWRRRRRRRRRFLGGKMWVKCYCLLLAAAPLPFRTRTLDLLSYYSGYSYSHGARSRRPLFCVCAPVVGSDNVNRTTIYCVVAVALGSAGRRRIIVCFQQCCIFHVCG</sequence>
<accession>A0A6J3M019</accession>
<dbReference type="Proteomes" id="UP000504637">
    <property type="component" value="Unplaced"/>
</dbReference>
<organism evidence="2">
    <name type="scientific">Dissoconium aciculare CBS 342.82</name>
    <dbReference type="NCBI Taxonomy" id="1314786"/>
    <lineage>
        <taxon>Eukaryota</taxon>
        <taxon>Fungi</taxon>
        <taxon>Dikarya</taxon>
        <taxon>Ascomycota</taxon>
        <taxon>Pezizomycotina</taxon>
        <taxon>Dothideomycetes</taxon>
        <taxon>Dothideomycetidae</taxon>
        <taxon>Mycosphaerellales</taxon>
        <taxon>Dissoconiaceae</taxon>
        <taxon>Dissoconium</taxon>
    </lineage>
</organism>
<dbReference type="RefSeq" id="XP_033458309.1">
    <property type="nucleotide sequence ID" value="XM_033600122.1"/>
</dbReference>
<proteinExistence type="predicted"/>
<dbReference type="AlphaFoldDB" id="A0A6J3M019"/>
<name>A0A6J3M019_9PEZI</name>
<reference evidence="2" key="3">
    <citation type="submission" date="2025-08" db="UniProtKB">
        <authorList>
            <consortium name="RefSeq"/>
        </authorList>
    </citation>
    <scope>IDENTIFICATION</scope>
    <source>
        <strain evidence="2">CBS 342.82</strain>
    </source>
</reference>
<gene>
    <name evidence="2" type="ORF">K489DRAFT_270668</name>
</gene>
<reference evidence="2" key="2">
    <citation type="submission" date="2020-04" db="EMBL/GenBank/DDBJ databases">
        <authorList>
            <consortium name="NCBI Genome Project"/>
        </authorList>
    </citation>
    <scope>NUCLEOTIDE SEQUENCE</scope>
    <source>
        <strain evidence="2">CBS 342.82</strain>
    </source>
</reference>
<dbReference type="GeneID" id="54357922"/>